<accession>A0A2T4GGS8</accession>
<dbReference type="AlphaFoldDB" id="A0A2T4GGS8"/>
<feature type="region of interest" description="Disordered" evidence="1">
    <location>
        <begin position="46"/>
        <end position="69"/>
    </location>
</feature>
<evidence type="ECO:0000313" key="2">
    <source>
        <dbReference type="EMBL" id="PTD02763.1"/>
    </source>
</evidence>
<dbReference type="EMBL" id="PVEM01000016">
    <property type="protein sequence ID" value="PTD02763.1"/>
    <property type="molecule type" value="Genomic_DNA"/>
</dbReference>
<feature type="compositionally biased region" description="Polar residues" evidence="1">
    <location>
        <begin position="46"/>
        <end position="57"/>
    </location>
</feature>
<sequence>MQVLNTGRYKCAEVSGLAQRFERSCPEQQSRDTGPETCHEGAIGQNRYSTRQSNQVLPNFGNPDGETLH</sequence>
<organism evidence="2 3">
    <name type="scientific">Fusarium culmorum</name>
    <dbReference type="NCBI Taxonomy" id="5516"/>
    <lineage>
        <taxon>Eukaryota</taxon>
        <taxon>Fungi</taxon>
        <taxon>Dikarya</taxon>
        <taxon>Ascomycota</taxon>
        <taxon>Pezizomycotina</taxon>
        <taxon>Sordariomycetes</taxon>
        <taxon>Hypocreomycetidae</taxon>
        <taxon>Hypocreales</taxon>
        <taxon>Nectriaceae</taxon>
        <taxon>Fusarium</taxon>
    </lineage>
</organism>
<evidence type="ECO:0000313" key="3">
    <source>
        <dbReference type="Proteomes" id="UP000241587"/>
    </source>
</evidence>
<keyword evidence="3" id="KW-1185">Reference proteome</keyword>
<evidence type="ECO:0000256" key="1">
    <source>
        <dbReference type="SAM" id="MobiDB-lite"/>
    </source>
</evidence>
<proteinExistence type="predicted"/>
<name>A0A2T4GGS8_FUSCU</name>
<dbReference type="Proteomes" id="UP000241587">
    <property type="component" value="Unassembled WGS sequence"/>
</dbReference>
<gene>
    <name evidence="2" type="ORF">FCULG_00009809</name>
</gene>
<reference evidence="2 3" key="1">
    <citation type="submission" date="2018-02" db="EMBL/GenBank/DDBJ databases">
        <title>Fusarium culmorum secondary metabolites in fungal-bacterial-plant interactions.</title>
        <authorList>
            <person name="Schmidt R."/>
        </authorList>
    </citation>
    <scope>NUCLEOTIDE SEQUENCE [LARGE SCALE GENOMIC DNA]</scope>
    <source>
        <strain evidence="2 3">PV</strain>
    </source>
</reference>
<protein>
    <submittedName>
        <fullName evidence="2">Uncharacterized protein</fullName>
    </submittedName>
</protein>
<comment type="caution">
    <text evidence="2">The sequence shown here is derived from an EMBL/GenBank/DDBJ whole genome shotgun (WGS) entry which is preliminary data.</text>
</comment>